<dbReference type="PANTHER" id="PTHR23048:SF0">
    <property type="entry name" value="CALMODULIN LIKE 3"/>
    <property type="match status" value="1"/>
</dbReference>
<protein>
    <recommendedName>
        <fullName evidence="7">Calmodulin</fullName>
    </recommendedName>
</protein>
<feature type="domain" description="EF-hand" evidence="4">
    <location>
        <begin position="363"/>
        <end position="398"/>
    </location>
</feature>
<dbReference type="PROSITE" id="PS50106">
    <property type="entry name" value="PDZ"/>
    <property type="match status" value="1"/>
</dbReference>
<gene>
    <name evidence="5" type="ORF">AB1Y20_022255</name>
</gene>
<dbReference type="InterPro" id="IPR036034">
    <property type="entry name" value="PDZ_sf"/>
</dbReference>
<dbReference type="AlphaFoldDB" id="A0AB34JFT2"/>
<evidence type="ECO:0008006" key="7">
    <source>
        <dbReference type="Google" id="ProtNLM"/>
    </source>
</evidence>
<accession>A0AB34JFT2</accession>
<name>A0AB34JFT2_PRYPA</name>
<dbReference type="SUPFAM" id="SSF50156">
    <property type="entry name" value="PDZ domain-like"/>
    <property type="match status" value="1"/>
</dbReference>
<feature type="domain" description="PDZ" evidence="3">
    <location>
        <begin position="8"/>
        <end position="73"/>
    </location>
</feature>
<keyword evidence="2" id="KW-0106">Calcium</keyword>
<dbReference type="Pfam" id="PF13499">
    <property type="entry name" value="EF-hand_7"/>
    <property type="match status" value="1"/>
</dbReference>
<evidence type="ECO:0000259" key="4">
    <source>
        <dbReference type="PROSITE" id="PS50222"/>
    </source>
</evidence>
<dbReference type="InterPro" id="IPR001478">
    <property type="entry name" value="PDZ"/>
</dbReference>
<dbReference type="FunFam" id="1.10.238.10:FF:000001">
    <property type="entry name" value="Calmodulin 1"/>
    <property type="match status" value="1"/>
</dbReference>
<dbReference type="PROSITE" id="PS50222">
    <property type="entry name" value="EF_HAND_2"/>
    <property type="match status" value="2"/>
</dbReference>
<dbReference type="GO" id="GO:0005509">
    <property type="term" value="F:calcium ion binding"/>
    <property type="evidence" value="ECO:0007669"/>
    <property type="project" value="InterPro"/>
</dbReference>
<comment type="caution">
    <text evidence="5">The sequence shown here is derived from an EMBL/GenBank/DDBJ whole genome shotgun (WGS) entry which is preliminary data.</text>
</comment>
<keyword evidence="1" id="KW-0677">Repeat</keyword>
<feature type="domain" description="EF-hand" evidence="4">
    <location>
        <begin position="400"/>
        <end position="435"/>
    </location>
</feature>
<evidence type="ECO:0000313" key="6">
    <source>
        <dbReference type="Proteomes" id="UP001515480"/>
    </source>
</evidence>
<sequence>MSKYHEYTVQLRRNAKGLGIIFDEGNMSVRSVVPGCVAAEEGTVKEGDVLLSVKRDEDGEVYGVHANENLAYLFPPGDHLFQLRFMRKQTLTSPDKVDSRLAQRTVKWIPPIRRNPSILASASFCDLRAISVGPHAFHHVPLNDKAGSVHFANGSHAALVIQSAMFHLNGVMWLTTAEPINLSDGELPSLTTSKKWQPSSLSVSRVGISCQPAGSHGKKGFFAFGEAPCSMWMMRTNQAVIGLCIGAPSSAGSKVLIIAAGSTSEAAMWLLLLGGRLMLTDYNIPDLELRENIAAFQTFDENNVGSISLTDTQLVASALGRELSLKDLADLVSRLELMVNLEMTLNLAQFVVVMSSIRPTASDLEDALIEAFCTLDPDDEGWISHEALQEVLVHKGVSHMTDDELREFMKAADHNGDGRIDYHEFVEANRKLLGLPKKRKDGSAYRLVQKSARNLFTHKENGAGAL</sequence>
<evidence type="ECO:0000256" key="1">
    <source>
        <dbReference type="ARBA" id="ARBA00022737"/>
    </source>
</evidence>
<dbReference type="InterPro" id="IPR050230">
    <property type="entry name" value="CALM/Myosin/TropC-like"/>
</dbReference>
<evidence type="ECO:0000259" key="3">
    <source>
        <dbReference type="PROSITE" id="PS50106"/>
    </source>
</evidence>
<dbReference type="SMART" id="SM00054">
    <property type="entry name" value="EFh"/>
    <property type="match status" value="2"/>
</dbReference>
<dbReference type="Proteomes" id="UP001515480">
    <property type="component" value="Unassembled WGS sequence"/>
</dbReference>
<dbReference type="Gene3D" id="2.30.42.10">
    <property type="match status" value="1"/>
</dbReference>
<dbReference type="GO" id="GO:0016460">
    <property type="term" value="C:myosin II complex"/>
    <property type="evidence" value="ECO:0007669"/>
    <property type="project" value="TreeGrafter"/>
</dbReference>
<proteinExistence type="predicted"/>
<dbReference type="InterPro" id="IPR018247">
    <property type="entry name" value="EF_Hand_1_Ca_BS"/>
</dbReference>
<dbReference type="InterPro" id="IPR011992">
    <property type="entry name" value="EF-hand-dom_pair"/>
</dbReference>
<dbReference type="EMBL" id="JBGBPQ010000008">
    <property type="protein sequence ID" value="KAL1520686.1"/>
    <property type="molecule type" value="Genomic_DNA"/>
</dbReference>
<dbReference type="PROSITE" id="PS00018">
    <property type="entry name" value="EF_HAND_1"/>
    <property type="match status" value="1"/>
</dbReference>
<keyword evidence="6" id="KW-1185">Reference proteome</keyword>
<dbReference type="Gene3D" id="1.10.238.10">
    <property type="entry name" value="EF-hand"/>
    <property type="match status" value="2"/>
</dbReference>
<organism evidence="5 6">
    <name type="scientific">Prymnesium parvum</name>
    <name type="common">Toxic golden alga</name>
    <dbReference type="NCBI Taxonomy" id="97485"/>
    <lineage>
        <taxon>Eukaryota</taxon>
        <taxon>Haptista</taxon>
        <taxon>Haptophyta</taxon>
        <taxon>Prymnesiophyceae</taxon>
        <taxon>Prymnesiales</taxon>
        <taxon>Prymnesiaceae</taxon>
        <taxon>Prymnesium</taxon>
    </lineage>
</organism>
<reference evidence="5 6" key="1">
    <citation type="journal article" date="2024" name="Science">
        <title>Giant polyketide synthase enzymes in the biosynthesis of giant marine polyether toxins.</title>
        <authorList>
            <person name="Fallon T.R."/>
            <person name="Shende V.V."/>
            <person name="Wierzbicki I.H."/>
            <person name="Pendleton A.L."/>
            <person name="Watervoot N.F."/>
            <person name="Auber R.P."/>
            <person name="Gonzalez D.J."/>
            <person name="Wisecaver J.H."/>
            <person name="Moore B.S."/>
        </authorList>
    </citation>
    <scope>NUCLEOTIDE SEQUENCE [LARGE SCALE GENOMIC DNA]</scope>
    <source>
        <strain evidence="5 6">12B1</strain>
    </source>
</reference>
<dbReference type="PANTHER" id="PTHR23048">
    <property type="entry name" value="MYOSIN LIGHT CHAIN 1, 3"/>
    <property type="match status" value="1"/>
</dbReference>
<dbReference type="InterPro" id="IPR002048">
    <property type="entry name" value="EF_hand_dom"/>
</dbReference>
<evidence type="ECO:0000313" key="5">
    <source>
        <dbReference type="EMBL" id="KAL1520686.1"/>
    </source>
</evidence>
<evidence type="ECO:0000256" key="2">
    <source>
        <dbReference type="ARBA" id="ARBA00022837"/>
    </source>
</evidence>
<dbReference type="SUPFAM" id="SSF47473">
    <property type="entry name" value="EF-hand"/>
    <property type="match status" value="1"/>
</dbReference>